<evidence type="ECO:0000313" key="1">
    <source>
        <dbReference type="EMBL" id="CEK93044.1"/>
    </source>
</evidence>
<dbReference type="AlphaFoldDB" id="A0A0B7BI85"/>
<gene>
    <name evidence="1" type="primary">ORF191729</name>
</gene>
<reference evidence="1" key="1">
    <citation type="submission" date="2014-12" db="EMBL/GenBank/DDBJ databases">
        <title>Insight into the proteome of Arion vulgaris.</title>
        <authorList>
            <person name="Aradska J."/>
            <person name="Bulat T."/>
            <person name="Smidak R."/>
            <person name="Sarate P."/>
            <person name="Gangsoo J."/>
            <person name="Sialana F."/>
            <person name="Bilban M."/>
            <person name="Lubec G."/>
        </authorList>
    </citation>
    <scope>NUCLEOTIDE SEQUENCE</scope>
    <source>
        <tissue evidence="1">Skin</tissue>
    </source>
</reference>
<organism evidence="1">
    <name type="scientific">Arion vulgaris</name>
    <dbReference type="NCBI Taxonomy" id="1028688"/>
    <lineage>
        <taxon>Eukaryota</taxon>
        <taxon>Metazoa</taxon>
        <taxon>Spiralia</taxon>
        <taxon>Lophotrochozoa</taxon>
        <taxon>Mollusca</taxon>
        <taxon>Gastropoda</taxon>
        <taxon>Heterobranchia</taxon>
        <taxon>Euthyneura</taxon>
        <taxon>Panpulmonata</taxon>
        <taxon>Eupulmonata</taxon>
        <taxon>Stylommatophora</taxon>
        <taxon>Helicina</taxon>
        <taxon>Arionoidea</taxon>
        <taxon>Arionidae</taxon>
        <taxon>Arion</taxon>
    </lineage>
</organism>
<accession>A0A0B7BI85</accession>
<protein>
    <submittedName>
        <fullName evidence="1">Uncharacterized protein</fullName>
    </submittedName>
</protein>
<sequence>MINSIFMSTLCYQSQTRTMSKAQSQKADAVTYQLTPLRHPNISLTAKQQHINNIIMPTLCYQSQP</sequence>
<proteinExistence type="predicted"/>
<dbReference type="EMBL" id="HACG01046179">
    <property type="protein sequence ID" value="CEK93044.1"/>
    <property type="molecule type" value="Transcribed_RNA"/>
</dbReference>
<name>A0A0B7BI85_9EUPU</name>